<dbReference type="KEGG" id="amr:AM1_1923"/>
<name>B0CEH5_ACAM1</name>
<dbReference type="RefSeq" id="WP_012162443.1">
    <property type="nucleotide sequence ID" value="NC_009925.1"/>
</dbReference>
<dbReference type="STRING" id="329726.AM1_1923"/>
<dbReference type="Proteomes" id="UP000000268">
    <property type="component" value="Chromosome"/>
</dbReference>
<evidence type="ECO:0000313" key="2">
    <source>
        <dbReference type="Proteomes" id="UP000000268"/>
    </source>
</evidence>
<sequence>MSLERNNSLKNSATLPKVLLHVGRHKSGTSAIQAFLALNDELLAEEYGVLYPQIGRDPKGNYHHPLFRPLVENMVPLDQAKLHKIQQEAQDRNCHTILLSSEMLSRIKLSEDHLKGVRDAFQGHEIRVILYFRQQDSFLRSTYAHRIKIGFVAAPTKIQDLDPAMDYFEFANRYASIFGKHALTIRSYDEDTAKGLFESFLSIMDIPLSDAFSRPTSRVNQRLPWRYIELIRHANRWPWTRKLAMHRYVHRTAINLLRQFPDFMDSPEPLSPEQGHQIVISQQTSNNQLAREFLNRESLF</sequence>
<gene>
    <name evidence="1" type="ordered locus">AM1_1923</name>
</gene>
<dbReference type="AlphaFoldDB" id="B0CEH5"/>
<dbReference type="HOGENOM" id="CLU_042139_0_0_3"/>
<protein>
    <recommendedName>
        <fullName evidence="3">Sulfotransferase domain-containing protein</fullName>
    </recommendedName>
</protein>
<dbReference type="OrthoDB" id="565403at2"/>
<evidence type="ECO:0000313" key="1">
    <source>
        <dbReference type="EMBL" id="ABW26941.1"/>
    </source>
</evidence>
<evidence type="ECO:0008006" key="3">
    <source>
        <dbReference type="Google" id="ProtNLM"/>
    </source>
</evidence>
<dbReference type="InterPro" id="IPR027417">
    <property type="entry name" value="P-loop_NTPase"/>
</dbReference>
<keyword evidence="2" id="KW-1185">Reference proteome</keyword>
<reference evidence="1 2" key="1">
    <citation type="journal article" date="2008" name="Proc. Natl. Acad. Sci. U.S.A.">
        <title>Niche adaptation and genome expansion in the chlorophyll d-producing cyanobacterium Acaryochloris marina.</title>
        <authorList>
            <person name="Swingley W.D."/>
            <person name="Chen M."/>
            <person name="Cheung P.C."/>
            <person name="Conrad A.L."/>
            <person name="Dejesa L.C."/>
            <person name="Hao J."/>
            <person name="Honchak B.M."/>
            <person name="Karbach L.E."/>
            <person name="Kurdoglu A."/>
            <person name="Lahiri S."/>
            <person name="Mastrian S.D."/>
            <person name="Miyashita H."/>
            <person name="Page L."/>
            <person name="Ramakrishna P."/>
            <person name="Satoh S."/>
            <person name="Sattley W.M."/>
            <person name="Shimada Y."/>
            <person name="Taylor H.L."/>
            <person name="Tomo T."/>
            <person name="Tsuchiya T."/>
            <person name="Wang Z.T."/>
            <person name="Raymond J."/>
            <person name="Mimuro M."/>
            <person name="Blankenship R.E."/>
            <person name="Touchman J.W."/>
        </authorList>
    </citation>
    <scope>NUCLEOTIDE SEQUENCE [LARGE SCALE GENOMIC DNA]</scope>
    <source>
        <strain evidence="2">MBIC 11017</strain>
    </source>
</reference>
<dbReference type="EMBL" id="CP000828">
    <property type="protein sequence ID" value="ABW26941.1"/>
    <property type="molecule type" value="Genomic_DNA"/>
</dbReference>
<proteinExistence type="predicted"/>
<dbReference type="eggNOG" id="COG1874">
    <property type="taxonomic scope" value="Bacteria"/>
</dbReference>
<dbReference type="SUPFAM" id="SSF52540">
    <property type="entry name" value="P-loop containing nucleoside triphosphate hydrolases"/>
    <property type="match status" value="1"/>
</dbReference>
<accession>B0CEH5</accession>
<organism evidence="1 2">
    <name type="scientific">Acaryochloris marina (strain MBIC 11017)</name>
    <dbReference type="NCBI Taxonomy" id="329726"/>
    <lineage>
        <taxon>Bacteria</taxon>
        <taxon>Bacillati</taxon>
        <taxon>Cyanobacteriota</taxon>
        <taxon>Cyanophyceae</taxon>
        <taxon>Acaryochloridales</taxon>
        <taxon>Acaryochloridaceae</taxon>
        <taxon>Acaryochloris</taxon>
    </lineage>
</organism>